<dbReference type="RefSeq" id="WP_218194372.1">
    <property type="nucleotide sequence ID" value="NZ_CP054597.1"/>
</dbReference>
<accession>A0A9Q9F424</accession>
<evidence type="ECO:0000256" key="1">
    <source>
        <dbReference type="SAM" id="Phobius"/>
    </source>
</evidence>
<proteinExistence type="predicted"/>
<gene>
    <name evidence="3" type="ORF">LUA81_02335</name>
    <name evidence="2" type="ORF">LUA82_02355</name>
</gene>
<dbReference type="Pfam" id="PF07330">
    <property type="entry name" value="DUF1467"/>
    <property type="match status" value="1"/>
</dbReference>
<protein>
    <submittedName>
        <fullName evidence="2">DUF1467 family protein</fullName>
    </submittedName>
</protein>
<organism evidence="2 4">
    <name type="scientific">Neoehrlichia mikurensis</name>
    <dbReference type="NCBI Taxonomy" id="89586"/>
    <lineage>
        <taxon>Bacteria</taxon>
        <taxon>Pseudomonadati</taxon>
        <taxon>Pseudomonadota</taxon>
        <taxon>Alphaproteobacteria</taxon>
        <taxon>Rickettsiales</taxon>
        <taxon>Anaplasmataceae</taxon>
        <taxon>Candidatus Neoehrlichia</taxon>
    </lineage>
</organism>
<feature type="transmembrane region" description="Helical" evidence="1">
    <location>
        <begin position="43"/>
        <end position="65"/>
    </location>
</feature>
<dbReference type="AlphaFoldDB" id="A0A9Q9F424"/>
<keyword evidence="1" id="KW-0472">Membrane</keyword>
<evidence type="ECO:0000313" key="5">
    <source>
        <dbReference type="Proteomes" id="UP001059985"/>
    </source>
</evidence>
<dbReference type="EMBL" id="CP089286">
    <property type="protein sequence ID" value="UTO55880.1"/>
    <property type="molecule type" value="Genomic_DNA"/>
</dbReference>
<keyword evidence="1" id="KW-1133">Transmembrane helix</keyword>
<evidence type="ECO:0000313" key="2">
    <source>
        <dbReference type="EMBL" id="UTO55880.1"/>
    </source>
</evidence>
<dbReference type="Proteomes" id="UP001059985">
    <property type="component" value="Chromosome"/>
</dbReference>
<reference evidence="2" key="1">
    <citation type="journal article" date="2022" name="Microorganisms">
        <title>Assembly and Comparison of Ca. Neoehrlichia mikurensis Genomes.</title>
        <authorList>
            <person name="Azagi T."/>
            <person name="Dirks R.P."/>
            <person name="Yebra-Pimentel E.S."/>
            <person name="Schaap P.J."/>
            <person name="Koehorst J.J."/>
            <person name="Esser H.J."/>
            <person name="Sprong H."/>
        </authorList>
    </citation>
    <scope>NUCLEOTIDE SEQUENCE</scope>
    <source>
        <strain evidence="3">18-2804</strain>
        <strain evidence="2">18-2837</strain>
    </source>
</reference>
<dbReference type="Proteomes" id="UP001059822">
    <property type="component" value="Chromosome"/>
</dbReference>
<name>A0A9Q9F424_9RICK</name>
<dbReference type="EMBL" id="CP089285">
    <property type="protein sequence ID" value="UTO56796.1"/>
    <property type="molecule type" value="Genomic_DNA"/>
</dbReference>
<feature type="transmembrane region" description="Helical" evidence="1">
    <location>
        <begin position="6"/>
        <end position="23"/>
    </location>
</feature>
<sequence length="82" mass="9412">MIVNVAVFFIVTWWIIFFIILPVKVKIDMNLKVGLASSGPTKAYLLTKVIITTVVTVILSVLYYYCQVNGYINLEYLYNFVP</sequence>
<keyword evidence="5" id="KW-1185">Reference proteome</keyword>
<dbReference type="InterPro" id="IPR009935">
    <property type="entry name" value="DUF1467"/>
</dbReference>
<evidence type="ECO:0000313" key="4">
    <source>
        <dbReference type="Proteomes" id="UP001059822"/>
    </source>
</evidence>
<evidence type="ECO:0000313" key="3">
    <source>
        <dbReference type="EMBL" id="UTO56796.1"/>
    </source>
</evidence>
<keyword evidence="1" id="KW-0812">Transmembrane</keyword>